<reference evidence="2 3" key="1">
    <citation type="submission" date="2017-10" db="EMBL/GenBank/DDBJ databases">
        <title>Sequencing the genomes of 1000 actinobacteria strains.</title>
        <authorList>
            <person name="Klenk H.-P."/>
        </authorList>
    </citation>
    <scope>NUCLEOTIDE SEQUENCE [LARGE SCALE GENOMIC DNA]</scope>
    <source>
        <strain evidence="2 3">DSM 46092</strain>
    </source>
</reference>
<dbReference type="Proteomes" id="UP000243542">
    <property type="component" value="Unassembled WGS sequence"/>
</dbReference>
<organism evidence="2 3">
    <name type="scientific">Amycolatopsis sulphurea</name>
    <dbReference type="NCBI Taxonomy" id="76022"/>
    <lineage>
        <taxon>Bacteria</taxon>
        <taxon>Bacillati</taxon>
        <taxon>Actinomycetota</taxon>
        <taxon>Actinomycetes</taxon>
        <taxon>Pseudonocardiales</taxon>
        <taxon>Pseudonocardiaceae</taxon>
        <taxon>Amycolatopsis</taxon>
    </lineage>
</organism>
<comment type="caution">
    <text evidence="2">The sequence shown here is derived from an EMBL/GenBank/DDBJ whole genome shotgun (WGS) entry which is preliminary data.</text>
</comment>
<feature type="transmembrane region" description="Helical" evidence="1">
    <location>
        <begin position="322"/>
        <end position="341"/>
    </location>
</feature>
<dbReference type="AlphaFoldDB" id="A0A2A9FA02"/>
<evidence type="ECO:0000313" key="3">
    <source>
        <dbReference type="Proteomes" id="UP000243542"/>
    </source>
</evidence>
<keyword evidence="1" id="KW-0812">Transmembrane</keyword>
<keyword evidence="1" id="KW-0472">Membrane</keyword>
<gene>
    <name evidence="2" type="ORF">ATK36_2294</name>
</gene>
<feature type="transmembrane region" description="Helical" evidence="1">
    <location>
        <begin position="186"/>
        <end position="217"/>
    </location>
</feature>
<evidence type="ECO:0000256" key="1">
    <source>
        <dbReference type="SAM" id="Phobius"/>
    </source>
</evidence>
<evidence type="ECO:0000313" key="2">
    <source>
        <dbReference type="EMBL" id="PFG47259.1"/>
    </source>
</evidence>
<protein>
    <submittedName>
        <fullName evidence="2">Putative membrane protein DUF2207</fullName>
    </submittedName>
</protein>
<feature type="transmembrane region" description="Helical" evidence="1">
    <location>
        <begin position="347"/>
        <end position="365"/>
    </location>
</feature>
<name>A0A2A9FA02_9PSEU</name>
<dbReference type="EMBL" id="PDJK01000002">
    <property type="protein sequence ID" value="PFG47259.1"/>
    <property type="molecule type" value="Genomic_DNA"/>
</dbReference>
<sequence length="407" mass="41713">MFAELAVAAALSGGLADDITVTAMQDGRLTVTERVSTGTRAAHRLPARVPVTADQDRLYSVTDVRVSGAVSVDGDVVTFTGPGVLAYTVDGAVAATGEMRLPLTGGWDRALSQVSVNFAAPGASTSDCFAGAAGSARRCTFSEIGDHSVVHAEQDGLAAGERMDLAVQLPAGALPVNARFVASSPLAAAFAFGPASAVAFGAALLFVLLGAVVVGCLRRRDRQGGPSPGATASAYVAYVARGEVDITGAVLDLVARGHLRFAEDRQITQGEGDPLTPFEAAVKAAFPPGPLAAASPDPQRLRALLDEEAYRRGWLSRLPQRLRWAGFGLVALGILTTVVLATTVGDALVGLAVVVVGLAVAVVKIPARTARGRALGTPDEPAETSLTAALDGVLATSRRRYAASIRP</sequence>
<dbReference type="RefSeq" id="WP_245914620.1">
    <property type="nucleotide sequence ID" value="NZ_JBIAKZ010000013.1"/>
</dbReference>
<proteinExistence type="predicted"/>
<keyword evidence="1" id="KW-1133">Transmembrane helix</keyword>
<keyword evidence="3" id="KW-1185">Reference proteome</keyword>
<accession>A0A2A9FA02</accession>